<dbReference type="Gene3D" id="1.25.40.20">
    <property type="entry name" value="Ankyrin repeat-containing domain"/>
    <property type="match status" value="1"/>
</dbReference>
<evidence type="ECO:0000313" key="3">
    <source>
        <dbReference type="Proteomes" id="UP001642484"/>
    </source>
</evidence>
<dbReference type="PROSITE" id="PS50088">
    <property type="entry name" value="ANK_REPEAT"/>
    <property type="match status" value="1"/>
</dbReference>
<protein>
    <submittedName>
        <fullName evidence="1">Uncharacterized protein</fullName>
    </submittedName>
</protein>
<accession>A0ABP0K025</accession>
<name>A0ABP0K025_9DINO</name>
<dbReference type="Pfam" id="PF00023">
    <property type="entry name" value="Ank"/>
    <property type="match status" value="1"/>
</dbReference>
<organism evidence="1 3">
    <name type="scientific">Durusdinium trenchii</name>
    <dbReference type="NCBI Taxonomy" id="1381693"/>
    <lineage>
        <taxon>Eukaryota</taxon>
        <taxon>Sar</taxon>
        <taxon>Alveolata</taxon>
        <taxon>Dinophyceae</taxon>
        <taxon>Suessiales</taxon>
        <taxon>Symbiodiniaceae</taxon>
        <taxon>Durusdinium</taxon>
    </lineage>
</organism>
<keyword evidence="3" id="KW-1185">Reference proteome</keyword>
<dbReference type="PANTHER" id="PTHR24126:SF14">
    <property type="entry name" value="ANK_REP_REGION DOMAIN-CONTAINING PROTEIN"/>
    <property type="match status" value="1"/>
</dbReference>
<evidence type="ECO:0000313" key="1">
    <source>
        <dbReference type="EMBL" id="CAK9020115.1"/>
    </source>
</evidence>
<dbReference type="EMBL" id="CAXAMN010007058">
    <property type="protein sequence ID" value="CAK9020188.1"/>
    <property type="molecule type" value="Genomic_DNA"/>
</dbReference>
<evidence type="ECO:0000313" key="2">
    <source>
        <dbReference type="EMBL" id="CAK9020188.1"/>
    </source>
</evidence>
<dbReference type="EMBL" id="CAXAMN010007047">
    <property type="protein sequence ID" value="CAK9020115.1"/>
    <property type="molecule type" value="Genomic_DNA"/>
</dbReference>
<dbReference type="SMART" id="SM00248">
    <property type="entry name" value="ANK"/>
    <property type="match status" value="4"/>
</dbReference>
<dbReference type="InterPro" id="IPR036770">
    <property type="entry name" value="Ankyrin_rpt-contain_sf"/>
</dbReference>
<dbReference type="InterPro" id="IPR002110">
    <property type="entry name" value="Ankyrin_rpt"/>
</dbReference>
<dbReference type="PANTHER" id="PTHR24126">
    <property type="entry name" value="ANKYRIN REPEAT, PH AND SEC7 DOMAIN CONTAINING PROTEIN SECG-RELATED"/>
    <property type="match status" value="1"/>
</dbReference>
<comment type="caution">
    <text evidence="1">The sequence shown here is derived from an EMBL/GenBank/DDBJ whole genome shotgun (WGS) entry which is preliminary data.</text>
</comment>
<proteinExistence type="predicted"/>
<gene>
    <name evidence="1" type="ORF">CCMP2556_LOCUS13930</name>
    <name evidence="2" type="ORF">CCMP2556_LOCUS13960</name>
</gene>
<sequence length="607" mass="68134">MGCSWSKSGSIPQTPCVTMWVIKVSDFLDMDFPLPQHEECLAAGLLHRANKSVWCIFVSHQWLGKRHPDPGGHQFKVLQDALRNVIAGTTKVSRDIASEFYGDSHSMSDEDRGRLRNAYLWLDWLSVPQHRVAVDQVSDLPDSMLSHRAVLEKRGRLTTQDVHILSIPDYVQYSDVFLALTPVLPHNDTGERCNYCSWFERGWCRMEMWCKMLSEKASSASMPMIVVSAPDRVTLETPLHWTDRPPHEGRVTFEADRAVIFSIMKHLLQQRLKFLAMQNKKDSYYYLLAKYETMLGLPRCERSLSDFLVYFGFGSNLASAKKCNRNIGPMACAVISGDWAIIPKLHENGFSVNIHLKPMIDVRIMSSLTLVHLAVDVSWRQPKVLETLLKLKADPNSTDDVGYPVLGFCRTQRDVELLVASRADVNLRNAPSKQLAISVACEYCQPPEVISKLLACGSLIDPPDNGGLGCPHPLAFLSIWATANPDVLEVAQMLISARADVNQQCVASGYWRALEMASRAYLQVCDSSSTLVHYFAEWSTTPLGMACFFGSEELVDLLLTARADPHRRNRRGHTPIQLAQTQRVLEVIDARLAHSQADRSSCSAFSV</sequence>
<dbReference type="SUPFAM" id="SSF48403">
    <property type="entry name" value="Ankyrin repeat"/>
    <property type="match status" value="1"/>
</dbReference>
<reference evidence="1 3" key="1">
    <citation type="submission" date="2024-02" db="EMBL/GenBank/DDBJ databases">
        <authorList>
            <person name="Chen Y."/>
            <person name="Shah S."/>
            <person name="Dougan E. K."/>
            <person name="Thang M."/>
            <person name="Chan C."/>
        </authorList>
    </citation>
    <scope>NUCLEOTIDE SEQUENCE [LARGE SCALE GENOMIC DNA]</scope>
</reference>
<dbReference type="Proteomes" id="UP001642484">
    <property type="component" value="Unassembled WGS sequence"/>
</dbReference>